<dbReference type="AlphaFoldDB" id="A0A2J7TFC0"/>
<dbReference type="InterPro" id="IPR007492">
    <property type="entry name" value="LytTR_DNA-bd_dom"/>
</dbReference>
<evidence type="ECO:0000313" key="2">
    <source>
        <dbReference type="EMBL" id="PNG25452.1"/>
    </source>
</evidence>
<dbReference type="PANTHER" id="PTHR37299">
    <property type="entry name" value="TRANSCRIPTIONAL REGULATOR-RELATED"/>
    <property type="match status" value="1"/>
</dbReference>
<dbReference type="RefSeq" id="WP_102844267.1">
    <property type="nucleotide sequence ID" value="NZ_PDZR01000015.1"/>
</dbReference>
<dbReference type="OrthoDB" id="7360446at2"/>
<evidence type="ECO:0000259" key="1">
    <source>
        <dbReference type="PROSITE" id="PS50930"/>
    </source>
</evidence>
<dbReference type="GO" id="GO:0003677">
    <property type="term" value="F:DNA binding"/>
    <property type="evidence" value="ECO:0007669"/>
    <property type="project" value="InterPro"/>
</dbReference>
<dbReference type="Pfam" id="PF04397">
    <property type="entry name" value="LytTR"/>
    <property type="match status" value="1"/>
</dbReference>
<comment type="caution">
    <text evidence="2">The sequence shown here is derived from an EMBL/GenBank/DDBJ whole genome shotgun (WGS) entry which is preliminary data.</text>
</comment>
<dbReference type="Gene3D" id="2.40.50.1020">
    <property type="entry name" value="LytTr DNA-binding domain"/>
    <property type="match status" value="1"/>
</dbReference>
<dbReference type="PROSITE" id="PS50930">
    <property type="entry name" value="HTH_LYTTR"/>
    <property type="match status" value="1"/>
</dbReference>
<dbReference type="InterPro" id="IPR011008">
    <property type="entry name" value="Dimeric_a/b-barrel"/>
</dbReference>
<dbReference type="EMBL" id="PDZR01000015">
    <property type="protein sequence ID" value="PNG25452.1"/>
    <property type="molecule type" value="Genomic_DNA"/>
</dbReference>
<dbReference type="PANTHER" id="PTHR37299:SF1">
    <property type="entry name" value="STAGE 0 SPORULATION PROTEIN A HOMOLOG"/>
    <property type="match status" value="1"/>
</dbReference>
<dbReference type="Proteomes" id="UP000236286">
    <property type="component" value="Unassembled WGS sequence"/>
</dbReference>
<reference evidence="2 3" key="1">
    <citation type="submission" date="2017-10" db="EMBL/GenBank/DDBJ databases">
        <title>Genome announcement of Methylocella silvestris TVC from permafrost.</title>
        <authorList>
            <person name="Wang J."/>
            <person name="Geng K."/>
            <person name="Ul-Haque F."/>
            <person name="Crombie A.T."/>
            <person name="Street L.E."/>
            <person name="Wookey P.A."/>
            <person name="Murrell J.C."/>
            <person name="Pratscher J."/>
        </authorList>
    </citation>
    <scope>NUCLEOTIDE SEQUENCE [LARGE SCALE GENOMIC DNA]</scope>
    <source>
        <strain evidence="2 3">TVC</strain>
    </source>
</reference>
<dbReference type="GO" id="GO:0000156">
    <property type="term" value="F:phosphorelay response regulator activity"/>
    <property type="evidence" value="ECO:0007669"/>
    <property type="project" value="InterPro"/>
</dbReference>
<dbReference type="SMART" id="SM00850">
    <property type="entry name" value="LytTR"/>
    <property type="match status" value="1"/>
</dbReference>
<name>A0A2J7TFC0_METSI</name>
<evidence type="ECO:0000313" key="3">
    <source>
        <dbReference type="Proteomes" id="UP000236286"/>
    </source>
</evidence>
<accession>A0A2J7TFC0</accession>
<dbReference type="SUPFAM" id="SSF54909">
    <property type="entry name" value="Dimeric alpha+beta barrel"/>
    <property type="match status" value="1"/>
</dbReference>
<proteinExistence type="predicted"/>
<dbReference type="InterPro" id="IPR046947">
    <property type="entry name" value="LytR-like"/>
</dbReference>
<protein>
    <submittedName>
        <fullName evidence="2">Response regulator</fullName>
    </submittedName>
</protein>
<dbReference type="Pfam" id="PF03992">
    <property type="entry name" value="ABM"/>
    <property type="match status" value="1"/>
</dbReference>
<sequence>MARFASMVEMTAKPGKEAEVEAFLAREALLVKDKPGILTWHATRVEGETGVYRVFDTFVDEAARDAHLNRQLAPSIVSTTAHERFAVQTFAREEVDYLLMPVTLDRLRQALDRVQESEGAPSLSRTKPRSEFWVRDGGDMVRIDVDRIDYVSAEGDYMRLHLGSSSYLLHSTLSQLESELDAAAFLRVHRSALVAKRSVVAVGRGRSGKWVVRLRAGGEVAIGESYMASVRAFVRG</sequence>
<dbReference type="Gene3D" id="3.30.70.100">
    <property type="match status" value="1"/>
</dbReference>
<organism evidence="2 3">
    <name type="scientific">Methylocella silvestris</name>
    <dbReference type="NCBI Taxonomy" id="199596"/>
    <lineage>
        <taxon>Bacteria</taxon>
        <taxon>Pseudomonadati</taxon>
        <taxon>Pseudomonadota</taxon>
        <taxon>Alphaproteobacteria</taxon>
        <taxon>Hyphomicrobiales</taxon>
        <taxon>Beijerinckiaceae</taxon>
        <taxon>Methylocella</taxon>
    </lineage>
</organism>
<gene>
    <name evidence="2" type="ORF">CR492_13080</name>
</gene>
<feature type="domain" description="HTH LytTR-type" evidence="1">
    <location>
        <begin position="132"/>
        <end position="236"/>
    </location>
</feature>
<dbReference type="InterPro" id="IPR007138">
    <property type="entry name" value="ABM_dom"/>
</dbReference>